<protein>
    <submittedName>
        <fullName evidence="1">Uncharacterized protein</fullName>
    </submittedName>
</protein>
<dbReference type="AlphaFoldDB" id="A0A1G7GWN8"/>
<sequence length="100" mass="11055">MVDPKLRASPVTKPIPLAHGHRIHILDDVLIGRYRSGKLSPKIRASPVTKKARDTSTGAWVFGLSLVVLAWTDGKRRIPLAFLPYFGEESKLDLALALLE</sequence>
<dbReference type="Proteomes" id="UP000199446">
    <property type="component" value="Unassembled WGS sequence"/>
</dbReference>
<proteinExistence type="predicted"/>
<organism evidence="1 2">
    <name type="scientific">Thermus arciformis</name>
    <dbReference type="NCBI Taxonomy" id="482827"/>
    <lineage>
        <taxon>Bacteria</taxon>
        <taxon>Thermotogati</taxon>
        <taxon>Deinococcota</taxon>
        <taxon>Deinococci</taxon>
        <taxon>Thermales</taxon>
        <taxon>Thermaceae</taxon>
        <taxon>Thermus</taxon>
    </lineage>
</organism>
<name>A0A1G7GWN8_9DEIN</name>
<accession>A0A1G7GWN8</accession>
<reference evidence="2" key="1">
    <citation type="submission" date="2016-10" db="EMBL/GenBank/DDBJ databases">
        <authorList>
            <person name="Varghese N."/>
            <person name="Submissions S."/>
        </authorList>
    </citation>
    <scope>NUCLEOTIDE SEQUENCE [LARGE SCALE GENOMIC DNA]</scope>
    <source>
        <strain evidence="2">CGMCC 1.6992</strain>
    </source>
</reference>
<evidence type="ECO:0000313" key="2">
    <source>
        <dbReference type="Proteomes" id="UP000199446"/>
    </source>
</evidence>
<evidence type="ECO:0000313" key="1">
    <source>
        <dbReference type="EMBL" id="SDE92557.1"/>
    </source>
</evidence>
<keyword evidence="2" id="KW-1185">Reference proteome</keyword>
<gene>
    <name evidence="1" type="ORF">SAMN04488243_11622</name>
</gene>
<dbReference type="EMBL" id="FNBC01000016">
    <property type="protein sequence ID" value="SDE92557.1"/>
    <property type="molecule type" value="Genomic_DNA"/>
</dbReference>